<evidence type="ECO:0000256" key="16">
    <source>
        <dbReference type="SAM" id="SignalP"/>
    </source>
</evidence>
<proteinExistence type="inferred from homology"/>
<comment type="caution">
    <text evidence="19">The sequence shown here is derived from an EMBL/GenBank/DDBJ whole genome shotgun (WGS) entry which is preliminary data.</text>
</comment>
<keyword evidence="6 14" id="KW-0812">Transmembrane</keyword>
<dbReference type="InterPro" id="IPR010105">
    <property type="entry name" value="TonB_sidphr_rcpt"/>
</dbReference>
<accession>A0ABT3IEN5</accession>
<evidence type="ECO:0000256" key="10">
    <source>
        <dbReference type="ARBA" id="ARBA00023077"/>
    </source>
</evidence>
<evidence type="ECO:0000259" key="18">
    <source>
        <dbReference type="Pfam" id="PF07715"/>
    </source>
</evidence>
<sequence length="788" mass="87805">MKHIYAIIICSLVLASQAMAQTGQGIISGTITTSDGIAAPGVSIQLKSRNKGTVSNDKGQYEFNKVNPGNYILLVSLVGYRTAQQEVQVTAGQTSQANIRLDASDAQLKEIVVSSKQKRYQVSAVSPSLRLTTPLLETPQNIQVVTNKLLADQQIFDMLEGVTRNVSGATKLEHWDNYAYINMRGSQIAAFRNGMNVQMPWGPLTEDMSMVERIEFVKGPAGFMMANGEPSGFYNVVTKKPTGITKGEAAVTVGSFDTYRATVDLDGKLEKKGKLLYRLNLMGQLKGSHRPFDYNNRYTIAPVLMYKFSDRTSLTAEYTYQYSKMAMIGANYVFSPKGYADLPRNFTTAEKNMPPTHVNDHSAFLTFQHQFNSKWKLTAQTAYFNFTQTGSSMWPDSLKANGDMYRATSLWDAKGKNLMGQVFVNGEFQTGSLQHKVLAGIDVGRKQYIAAFGPAYSLNGTKGPFNIYHPEYGNVPDMPPFDRSKPLKERIKDVSNSNEDQRYQGIYIQDEIHMFRDIVRLTLAGRYTAAQYYTTDTAKASQFTPRIGLSVSIDKNTSVYALYDQAFVPQAGRIYPNKSPKPLIGENIEFGIKRDWFQGRWNSTVSAYRIRRKNQLVTDPEAHGEAGLNYSLQLGQSETKGVEADIRGEILPGLNLTLNYAFTESKITRAEKPEDVGNPVPGFAKHNSNGWLSYRLGKGALKGVGVAAGYQFLSDRSTWAWAASNQLALPDYFRLDGAVSWQNNKYAVSVNVNNILNKYLYSGSPYGDFYYWQSEPGTNFRASVAVKF</sequence>
<evidence type="ECO:0000256" key="14">
    <source>
        <dbReference type="PROSITE-ProRule" id="PRU01360"/>
    </source>
</evidence>
<keyword evidence="20" id="KW-1185">Reference proteome</keyword>
<comment type="subcellular location">
    <subcellularLocation>
        <location evidence="1 14">Cell outer membrane</location>
        <topology evidence="1 14">Multi-pass membrane protein</topology>
    </subcellularLocation>
</comment>
<evidence type="ECO:0000256" key="7">
    <source>
        <dbReference type="ARBA" id="ARBA00022729"/>
    </source>
</evidence>
<evidence type="ECO:0000256" key="11">
    <source>
        <dbReference type="ARBA" id="ARBA00023136"/>
    </source>
</evidence>
<evidence type="ECO:0000256" key="2">
    <source>
        <dbReference type="ARBA" id="ARBA00009810"/>
    </source>
</evidence>
<dbReference type="PROSITE" id="PS52016">
    <property type="entry name" value="TONB_DEPENDENT_REC_3"/>
    <property type="match status" value="1"/>
</dbReference>
<keyword evidence="9" id="KW-0406">Ion transport</keyword>
<evidence type="ECO:0000256" key="3">
    <source>
        <dbReference type="ARBA" id="ARBA00022448"/>
    </source>
</evidence>
<keyword evidence="8" id="KW-0408">Iron</keyword>
<feature type="domain" description="TonB-dependent receptor plug" evidence="18">
    <location>
        <begin position="135"/>
        <end position="232"/>
    </location>
</feature>
<dbReference type="SUPFAM" id="SSF49452">
    <property type="entry name" value="Starch-binding domain-like"/>
    <property type="match status" value="1"/>
</dbReference>
<keyword evidence="3 14" id="KW-0813">Transport</keyword>
<evidence type="ECO:0000256" key="8">
    <source>
        <dbReference type="ARBA" id="ARBA00023004"/>
    </source>
</evidence>
<dbReference type="EMBL" id="JAPDNS010000001">
    <property type="protein sequence ID" value="MCW3482420.1"/>
    <property type="molecule type" value="Genomic_DNA"/>
</dbReference>
<organism evidence="19 20">
    <name type="scientific">Chitinophaga nivalis</name>
    <dbReference type="NCBI Taxonomy" id="2991709"/>
    <lineage>
        <taxon>Bacteria</taxon>
        <taxon>Pseudomonadati</taxon>
        <taxon>Bacteroidota</taxon>
        <taxon>Chitinophagia</taxon>
        <taxon>Chitinophagales</taxon>
        <taxon>Chitinophagaceae</taxon>
        <taxon>Chitinophaga</taxon>
    </lineage>
</organism>
<dbReference type="Proteomes" id="UP001207742">
    <property type="component" value="Unassembled WGS sequence"/>
</dbReference>
<evidence type="ECO:0000256" key="15">
    <source>
        <dbReference type="RuleBase" id="RU003357"/>
    </source>
</evidence>
<protein>
    <submittedName>
        <fullName evidence="19">TonB-dependent receptor</fullName>
    </submittedName>
</protein>
<keyword evidence="7 16" id="KW-0732">Signal</keyword>
<evidence type="ECO:0000256" key="13">
    <source>
        <dbReference type="ARBA" id="ARBA00023237"/>
    </source>
</evidence>
<evidence type="ECO:0000256" key="9">
    <source>
        <dbReference type="ARBA" id="ARBA00023065"/>
    </source>
</evidence>
<dbReference type="RefSeq" id="WP_264726800.1">
    <property type="nucleotide sequence ID" value="NZ_JAPDNR010000001.1"/>
</dbReference>
<evidence type="ECO:0000256" key="4">
    <source>
        <dbReference type="ARBA" id="ARBA00022452"/>
    </source>
</evidence>
<dbReference type="NCBIfam" id="TIGR01783">
    <property type="entry name" value="TonB-siderophor"/>
    <property type="match status" value="1"/>
</dbReference>
<keyword evidence="5" id="KW-0410">Iron transport</keyword>
<dbReference type="Pfam" id="PF07715">
    <property type="entry name" value="Plug"/>
    <property type="match status" value="1"/>
</dbReference>
<feature type="signal peptide" evidence="16">
    <location>
        <begin position="1"/>
        <end position="20"/>
    </location>
</feature>
<evidence type="ECO:0000256" key="1">
    <source>
        <dbReference type="ARBA" id="ARBA00004571"/>
    </source>
</evidence>
<keyword evidence="12 19" id="KW-0675">Receptor</keyword>
<evidence type="ECO:0000256" key="12">
    <source>
        <dbReference type="ARBA" id="ARBA00023170"/>
    </source>
</evidence>
<comment type="similarity">
    <text evidence="2 14 15">Belongs to the TonB-dependent receptor family.</text>
</comment>
<dbReference type="InterPro" id="IPR037066">
    <property type="entry name" value="Plug_dom_sf"/>
</dbReference>
<dbReference type="InterPro" id="IPR012910">
    <property type="entry name" value="Plug_dom"/>
</dbReference>
<keyword evidence="10 15" id="KW-0798">TonB box</keyword>
<dbReference type="Gene3D" id="2.40.170.20">
    <property type="entry name" value="TonB-dependent receptor, beta-barrel domain"/>
    <property type="match status" value="1"/>
</dbReference>
<keyword evidence="11 14" id="KW-0472">Membrane</keyword>
<dbReference type="PANTHER" id="PTHR32552">
    <property type="entry name" value="FERRICHROME IRON RECEPTOR-RELATED"/>
    <property type="match status" value="1"/>
</dbReference>
<reference evidence="19 20" key="1">
    <citation type="submission" date="2022-10" db="EMBL/GenBank/DDBJ databases">
        <title>Chitinophaga nivalis PC15 sp. nov., isolated from Pyeongchang county, South Korea.</title>
        <authorList>
            <person name="Trinh H.N."/>
        </authorList>
    </citation>
    <scope>NUCLEOTIDE SEQUENCE [LARGE SCALE GENOMIC DNA]</scope>
    <source>
        <strain evidence="19 20">PC14</strain>
    </source>
</reference>
<evidence type="ECO:0000256" key="6">
    <source>
        <dbReference type="ARBA" id="ARBA00022692"/>
    </source>
</evidence>
<dbReference type="InterPro" id="IPR036942">
    <property type="entry name" value="Beta-barrel_TonB_sf"/>
</dbReference>
<dbReference type="Pfam" id="PF13715">
    <property type="entry name" value="CarbopepD_reg_2"/>
    <property type="match status" value="1"/>
</dbReference>
<dbReference type="SUPFAM" id="SSF56935">
    <property type="entry name" value="Porins"/>
    <property type="match status" value="1"/>
</dbReference>
<gene>
    <name evidence="19" type="ORF">OL497_00805</name>
</gene>
<dbReference type="InterPro" id="IPR039426">
    <property type="entry name" value="TonB-dep_rcpt-like"/>
</dbReference>
<dbReference type="InterPro" id="IPR000531">
    <property type="entry name" value="Beta-barrel_TonB"/>
</dbReference>
<feature type="domain" description="TonB-dependent receptor-like beta-barrel" evidence="17">
    <location>
        <begin position="322"/>
        <end position="755"/>
    </location>
</feature>
<feature type="chain" id="PRO_5046192342" evidence="16">
    <location>
        <begin position="21"/>
        <end position="788"/>
    </location>
</feature>
<name>A0ABT3IEN5_9BACT</name>
<evidence type="ECO:0000259" key="17">
    <source>
        <dbReference type="Pfam" id="PF00593"/>
    </source>
</evidence>
<dbReference type="CDD" id="cd01347">
    <property type="entry name" value="ligand_gated_channel"/>
    <property type="match status" value="1"/>
</dbReference>
<evidence type="ECO:0000313" key="20">
    <source>
        <dbReference type="Proteomes" id="UP001207742"/>
    </source>
</evidence>
<dbReference type="InterPro" id="IPR013784">
    <property type="entry name" value="Carb-bd-like_fold"/>
</dbReference>
<evidence type="ECO:0000256" key="5">
    <source>
        <dbReference type="ARBA" id="ARBA00022496"/>
    </source>
</evidence>
<keyword evidence="13 14" id="KW-0998">Cell outer membrane</keyword>
<dbReference type="PANTHER" id="PTHR32552:SF68">
    <property type="entry name" value="FERRICHROME OUTER MEMBRANE TRANSPORTER_PHAGE RECEPTOR"/>
    <property type="match status" value="1"/>
</dbReference>
<dbReference type="Gene3D" id="2.170.130.10">
    <property type="entry name" value="TonB-dependent receptor, plug domain"/>
    <property type="match status" value="1"/>
</dbReference>
<keyword evidence="4 14" id="KW-1134">Transmembrane beta strand</keyword>
<dbReference type="Pfam" id="PF00593">
    <property type="entry name" value="TonB_dep_Rec_b-barrel"/>
    <property type="match status" value="1"/>
</dbReference>
<evidence type="ECO:0000313" key="19">
    <source>
        <dbReference type="EMBL" id="MCW3482420.1"/>
    </source>
</evidence>
<dbReference type="Gene3D" id="2.60.40.1120">
    <property type="entry name" value="Carboxypeptidase-like, regulatory domain"/>
    <property type="match status" value="1"/>
</dbReference>